<dbReference type="GO" id="GO:0005524">
    <property type="term" value="F:ATP binding"/>
    <property type="evidence" value="ECO:0007669"/>
    <property type="project" value="UniProtKB-KW"/>
</dbReference>
<dbReference type="Pfam" id="PF00005">
    <property type="entry name" value="ABC_tran"/>
    <property type="match status" value="2"/>
</dbReference>
<dbReference type="InterPro" id="IPR017871">
    <property type="entry name" value="ABC_transporter-like_CS"/>
</dbReference>
<keyword evidence="4" id="KW-0067">ATP-binding</keyword>
<dbReference type="Gene3D" id="3.40.50.300">
    <property type="entry name" value="P-loop containing nucleotide triphosphate hydrolases"/>
    <property type="match status" value="2"/>
</dbReference>
<dbReference type="PROSITE" id="PS50929">
    <property type="entry name" value="ABC_TM1F"/>
    <property type="match status" value="2"/>
</dbReference>
<keyword evidence="3" id="KW-0547">Nucleotide-binding</keyword>
<dbReference type="CDD" id="cd18577">
    <property type="entry name" value="ABC_6TM_Pgp_ABCB1_D1_like"/>
    <property type="match status" value="1"/>
</dbReference>
<evidence type="ECO:0000313" key="7">
    <source>
        <dbReference type="EnsemblMetazoa" id="PPA42788.1"/>
    </source>
</evidence>
<organism evidence="7 8">
    <name type="scientific">Pristionchus pacificus</name>
    <name type="common">Parasitic nematode worm</name>
    <dbReference type="NCBI Taxonomy" id="54126"/>
    <lineage>
        <taxon>Eukaryota</taxon>
        <taxon>Metazoa</taxon>
        <taxon>Ecdysozoa</taxon>
        <taxon>Nematoda</taxon>
        <taxon>Chromadorea</taxon>
        <taxon>Rhabditida</taxon>
        <taxon>Rhabditina</taxon>
        <taxon>Diplogasteromorpha</taxon>
        <taxon>Diplogasteroidea</taxon>
        <taxon>Neodiplogasteridae</taxon>
        <taxon>Pristionchus</taxon>
    </lineage>
</organism>
<dbReference type="SUPFAM" id="SSF52540">
    <property type="entry name" value="P-loop containing nucleoside triphosphate hydrolases"/>
    <property type="match status" value="2"/>
</dbReference>
<name>A0A2A6BH86_PRIPA</name>
<dbReference type="GO" id="GO:0016020">
    <property type="term" value="C:membrane"/>
    <property type="evidence" value="ECO:0000318"/>
    <property type="project" value="GO_Central"/>
</dbReference>
<dbReference type="GO" id="GO:0140359">
    <property type="term" value="F:ABC-type transporter activity"/>
    <property type="evidence" value="ECO:0007669"/>
    <property type="project" value="InterPro"/>
</dbReference>
<dbReference type="GO" id="GO:0016887">
    <property type="term" value="F:ATP hydrolysis activity"/>
    <property type="evidence" value="ECO:0007669"/>
    <property type="project" value="InterPro"/>
</dbReference>
<keyword evidence="2" id="KW-0812">Transmembrane</keyword>
<accession>A0A8R1V2S7</accession>
<dbReference type="GO" id="GO:0042626">
    <property type="term" value="F:ATPase-coupled transmembrane transporter activity"/>
    <property type="evidence" value="ECO:0000318"/>
    <property type="project" value="GO_Central"/>
</dbReference>
<comment type="subcellular location">
    <subcellularLocation>
        <location evidence="1">Membrane</location>
        <topology evidence="1">Multi-pass membrane protein</topology>
    </subcellularLocation>
</comment>
<dbReference type="InterPro" id="IPR003593">
    <property type="entry name" value="AAA+_ATPase"/>
</dbReference>
<dbReference type="InterPro" id="IPR003439">
    <property type="entry name" value="ABC_transporter-like_ATP-bd"/>
</dbReference>
<dbReference type="EnsemblMetazoa" id="PPA42788.1">
    <property type="protein sequence ID" value="PPA42788.1"/>
    <property type="gene ID" value="WBGene00281157"/>
</dbReference>
<keyword evidence="5" id="KW-1133">Transmembrane helix</keyword>
<dbReference type="AlphaFoldDB" id="A0A2A6BH86"/>
<proteinExistence type="predicted"/>
<evidence type="ECO:0000256" key="6">
    <source>
        <dbReference type="ARBA" id="ARBA00023136"/>
    </source>
</evidence>
<dbReference type="PANTHER" id="PTHR43394">
    <property type="entry name" value="ATP-DEPENDENT PERMEASE MDL1, MITOCHONDRIAL"/>
    <property type="match status" value="1"/>
</dbReference>
<accession>A0A2A6BH86</accession>
<keyword evidence="8" id="KW-1185">Reference proteome</keyword>
<dbReference type="PROSITE" id="PS50893">
    <property type="entry name" value="ABC_TRANSPORTER_2"/>
    <property type="match status" value="2"/>
</dbReference>
<dbReference type="SMART" id="SM00382">
    <property type="entry name" value="AAA"/>
    <property type="match status" value="2"/>
</dbReference>
<dbReference type="OrthoDB" id="6500128at2759"/>
<sequence>MANKLAKISEKIISILTCKGDLTDQAADSEPCSTAELFRFSSCRHKVFFAIGLLCTVLTGSLMPLNQILGGRLAEAYLEKPDATGDDEAFAAVMMIVYIYAAATVVQFVFNFAQQHLLLTVTNEIVDRLRREYVAAVLRLDAESLDATTPGRLSSELNENIDKIRDGLGEKFALVIRYTCIFLFTLIAAFVYNWKVALILLPVGPLGAVVTALSGRFTTRSVKQQMGKSAQDASLVEELVMNGFLFFIIYFFAMLAILIGVPDTFGDDSNFDGGSVIIAFGSILQGAYCLGLLGPHMTALLKARMAAAVIYGTIDNVAAKLDSPSEAKVEWRLKGDIEFCDVQFKYASRDAVVLKGLTWSARAGQSIAFAGHSGCGKSTSIGLLTKLYEKCAGEIIVDGKAIEEYDRSTIRKNIGMVAQEPCLFNGTIRENILLGRRWDRKEGTTEERMEQVARISQAATFIEKLENGFDTLLGDGGISLSGGQKQRIAIARAIFTDPPILILDEATSALDAQSERLLQDALKDASAGRTTISIAHRLSTLKDVDVIYVVDKGAVIEQGTHSELLSLGGAYAVMAQRQNVVIDENMCKEPDESTKELQRIRSRRNALTCNDALPAVGKEEQTWKKYDFSCPRTKSSLKHPSFDRLHRLKIIPAFFFSCLRGFEIPLYALLVNFIYDALGSTKDALWSPLMIACATSLGIGCFIWTANTLAYFYASKASESVISTIKERILSRGLNDRAVLFTWCITCIVTCNIIALFVCLPMAVISTSLSLIIAILECGLFVAFTALSEKHVRISESPEIALEIFSHTRTVQIMAVEEYFQRRYTASQEQVTNINRKIVLVQSTLWSLSNGCIYLFGLVSYGIGAHLVYDGLLTGHQLYLIGMMIEFAAWELSFITPTFPDLVRANAAARILRSYFCLPEPRPVSGDSSTQLSGTLAVRNITFAYPARPTQRVAKKLNISACAGDSIALVGPSGCGKSTLISLIERFYDQQDGTIKLDDIDHRHFGLRHIRHIQIALVEQEPILFQGSIAENILLGCSECSLDDVREACRLANAARFIADLPQGYDTPVGSKGGSLSGGQRQRIAIARALVRKPNILLLDEATSALDGESERVVQEAIAKASEGRTSILIAHRLATIKNATRIYFIEDGAVVESGSHEELIELNGKYASYVKAQSLESS</sequence>
<dbReference type="Gene3D" id="1.20.1560.10">
    <property type="entry name" value="ABC transporter type 1, transmembrane domain"/>
    <property type="match status" value="3"/>
</dbReference>
<dbReference type="PROSITE" id="PS00211">
    <property type="entry name" value="ABC_TRANSPORTER_1"/>
    <property type="match status" value="2"/>
</dbReference>
<dbReference type="Proteomes" id="UP000005239">
    <property type="component" value="Unassembled WGS sequence"/>
</dbReference>
<dbReference type="PANTHER" id="PTHR43394:SF1">
    <property type="entry name" value="ATP-BINDING CASSETTE SUB-FAMILY B MEMBER 10, MITOCHONDRIAL"/>
    <property type="match status" value="1"/>
</dbReference>
<reference evidence="7" key="2">
    <citation type="submission" date="2022-06" db="UniProtKB">
        <authorList>
            <consortium name="EnsemblMetazoa"/>
        </authorList>
    </citation>
    <scope>IDENTIFICATION</scope>
    <source>
        <strain evidence="7">PS312</strain>
    </source>
</reference>
<dbReference type="InterPro" id="IPR039421">
    <property type="entry name" value="Type_1_exporter"/>
</dbReference>
<dbReference type="InterPro" id="IPR036640">
    <property type="entry name" value="ABC1_TM_sf"/>
</dbReference>
<dbReference type="FunFam" id="3.40.50.300:FF:001797">
    <property type="entry name" value="ABC transporter, putative"/>
    <property type="match status" value="1"/>
</dbReference>
<dbReference type="SUPFAM" id="SSF90123">
    <property type="entry name" value="ABC transporter transmembrane region"/>
    <property type="match status" value="2"/>
</dbReference>
<dbReference type="InterPro" id="IPR011527">
    <property type="entry name" value="ABC1_TM_dom"/>
</dbReference>
<evidence type="ECO:0000256" key="5">
    <source>
        <dbReference type="ARBA" id="ARBA00022989"/>
    </source>
</evidence>
<evidence type="ECO:0000256" key="4">
    <source>
        <dbReference type="ARBA" id="ARBA00022840"/>
    </source>
</evidence>
<gene>
    <name evidence="7" type="primary">WBGene00281157</name>
</gene>
<dbReference type="Pfam" id="PF00664">
    <property type="entry name" value="ABC_membrane"/>
    <property type="match status" value="2"/>
</dbReference>
<dbReference type="InterPro" id="IPR027417">
    <property type="entry name" value="P-loop_NTPase"/>
</dbReference>
<dbReference type="GO" id="GO:0055085">
    <property type="term" value="P:transmembrane transport"/>
    <property type="evidence" value="ECO:0000318"/>
    <property type="project" value="GO_Central"/>
</dbReference>
<evidence type="ECO:0000256" key="2">
    <source>
        <dbReference type="ARBA" id="ARBA00022692"/>
    </source>
</evidence>
<evidence type="ECO:0000256" key="3">
    <source>
        <dbReference type="ARBA" id="ARBA00022741"/>
    </source>
</evidence>
<keyword evidence="6" id="KW-0472">Membrane</keyword>
<evidence type="ECO:0000256" key="1">
    <source>
        <dbReference type="ARBA" id="ARBA00004141"/>
    </source>
</evidence>
<evidence type="ECO:0000313" key="8">
    <source>
        <dbReference type="Proteomes" id="UP000005239"/>
    </source>
</evidence>
<dbReference type="FunFam" id="3.40.50.300:FF:002283">
    <property type="entry name" value="p-GlycoProtein related"/>
    <property type="match status" value="1"/>
</dbReference>
<reference evidence="8" key="1">
    <citation type="journal article" date="2008" name="Nat. Genet.">
        <title>The Pristionchus pacificus genome provides a unique perspective on nematode lifestyle and parasitism.</title>
        <authorList>
            <person name="Dieterich C."/>
            <person name="Clifton S.W."/>
            <person name="Schuster L.N."/>
            <person name="Chinwalla A."/>
            <person name="Delehaunty K."/>
            <person name="Dinkelacker I."/>
            <person name="Fulton L."/>
            <person name="Fulton R."/>
            <person name="Godfrey J."/>
            <person name="Minx P."/>
            <person name="Mitreva M."/>
            <person name="Roeseler W."/>
            <person name="Tian H."/>
            <person name="Witte H."/>
            <person name="Yang S.P."/>
            <person name="Wilson R.K."/>
            <person name="Sommer R.J."/>
        </authorList>
    </citation>
    <scope>NUCLEOTIDE SEQUENCE [LARGE SCALE GENOMIC DNA]</scope>
    <source>
        <strain evidence="8">PS312</strain>
    </source>
</reference>
<protein>
    <submittedName>
        <fullName evidence="7">ABC transporter ATP-binding protein</fullName>
    </submittedName>
</protein>